<proteinExistence type="predicted"/>
<protein>
    <submittedName>
        <fullName evidence="2">Uncharacterized protein</fullName>
    </submittedName>
</protein>
<feature type="region of interest" description="Disordered" evidence="1">
    <location>
        <begin position="62"/>
        <end position="84"/>
    </location>
</feature>
<keyword evidence="3" id="KW-1185">Reference proteome</keyword>
<name>A0ABP7F7A2_9ACTN</name>
<accession>A0ABP7F7A2</accession>
<evidence type="ECO:0000256" key="1">
    <source>
        <dbReference type="SAM" id="MobiDB-lite"/>
    </source>
</evidence>
<sequence length="84" mass="9652">MAHAFAAAPDATADVLIIQTPDAERFEYFRLIDRINRGEAEPQELLDTQERFDNHFLDSPLWRQTRDTGGERERLVNLPDSPLA</sequence>
<comment type="caution">
    <text evidence="2">The sequence shown here is derived from an EMBL/GenBank/DDBJ whole genome shotgun (WGS) entry which is preliminary data.</text>
</comment>
<dbReference type="EMBL" id="BAABDD010000004">
    <property type="protein sequence ID" value="GAA3732770.1"/>
    <property type="molecule type" value="Genomic_DNA"/>
</dbReference>
<dbReference type="Proteomes" id="UP001500908">
    <property type="component" value="Unassembled WGS sequence"/>
</dbReference>
<feature type="compositionally biased region" description="Basic and acidic residues" evidence="1">
    <location>
        <begin position="64"/>
        <end position="75"/>
    </location>
</feature>
<organism evidence="2 3">
    <name type="scientific">Salinactinospora qingdaonensis</name>
    <dbReference type="NCBI Taxonomy" id="702744"/>
    <lineage>
        <taxon>Bacteria</taxon>
        <taxon>Bacillati</taxon>
        <taxon>Actinomycetota</taxon>
        <taxon>Actinomycetes</taxon>
        <taxon>Streptosporangiales</taxon>
        <taxon>Nocardiopsidaceae</taxon>
        <taxon>Salinactinospora</taxon>
    </lineage>
</organism>
<evidence type="ECO:0000313" key="3">
    <source>
        <dbReference type="Proteomes" id="UP001500908"/>
    </source>
</evidence>
<dbReference type="SUPFAM" id="SSF51182">
    <property type="entry name" value="RmlC-like cupins"/>
    <property type="match status" value="1"/>
</dbReference>
<dbReference type="RefSeq" id="WP_344968107.1">
    <property type="nucleotide sequence ID" value="NZ_BAABDD010000004.1"/>
</dbReference>
<gene>
    <name evidence="2" type="ORF">GCM10022402_11640</name>
</gene>
<evidence type="ECO:0000313" key="2">
    <source>
        <dbReference type="EMBL" id="GAA3732770.1"/>
    </source>
</evidence>
<dbReference type="InterPro" id="IPR011051">
    <property type="entry name" value="RmlC_Cupin_sf"/>
</dbReference>
<reference evidence="3" key="1">
    <citation type="journal article" date="2019" name="Int. J. Syst. Evol. Microbiol.">
        <title>The Global Catalogue of Microorganisms (GCM) 10K type strain sequencing project: providing services to taxonomists for standard genome sequencing and annotation.</title>
        <authorList>
            <consortium name="The Broad Institute Genomics Platform"/>
            <consortium name="The Broad Institute Genome Sequencing Center for Infectious Disease"/>
            <person name="Wu L."/>
            <person name="Ma J."/>
        </authorList>
    </citation>
    <scope>NUCLEOTIDE SEQUENCE [LARGE SCALE GENOMIC DNA]</scope>
    <source>
        <strain evidence="3">JCM 17137</strain>
    </source>
</reference>